<dbReference type="Pfam" id="PF00440">
    <property type="entry name" value="TetR_N"/>
    <property type="match status" value="1"/>
</dbReference>
<dbReference type="PANTHER" id="PTHR30055:SF234">
    <property type="entry name" value="HTH-TYPE TRANSCRIPTIONAL REGULATOR BETI"/>
    <property type="match status" value="1"/>
</dbReference>
<dbReference type="SUPFAM" id="SSF46689">
    <property type="entry name" value="Homeodomain-like"/>
    <property type="match status" value="1"/>
</dbReference>
<evidence type="ECO:0000256" key="1">
    <source>
        <dbReference type="ARBA" id="ARBA00023015"/>
    </source>
</evidence>
<keyword evidence="1" id="KW-0805">Transcription regulation</keyword>
<dbReference type="PROSITE" id="PS50977">
    <property type="entry name" value="HTH_TETR_2"/>
    <property type="match status" value="1"/>
</dbReference>
<feature type="DNA-binding region" description="H-T-H motif" evidence="4">
    <location>
        <begin position="36"/>
        <end position="55"/>
    </location>
</feature>
<dbReference type="SUPFAM" id="SSF48498">
    <property type="entry name" value="Tetracyclin repressor-like, C-terminal domain"/>
    <property type="match status" value="1"/>
</dbReference>
<proteinExistence type="predicted"/>
<dbReference type="PANTHER" id="PTHR30055">
    <property type="entry name" value="HTH-TYPE TRANSCRIPTIONAL REGULATOR RUTR"/>
    <property type="match status" value="1"/>
</dbReference>
<dbReference type="RefSeq" id="WP_346118194.1">
    <property type="nucleotide sequence ID" value="NZ_BAAAXC010000005.1"/>
</dbReference>
<dbReference type="PRINTS" id="PR00455">
    <property type="entry name" value="HTHTETR"/>
</dbReference>
<evidence type="ECO:0000256" key="2">
    <source>
        <dbReference type="ARBA" id="ARBA00023125"/>
    </source>
</evidence>
<keyword evidence="7" id="KW-1185">Reference proteome</keyword>
<dbReference type="Pfam" id="PF21597">
    <property type="entry name" value="TetR_C_43"/>
    <property type="match status" value="1"/>
</dbReference>
<evidence type="ECO:0000259" key="5">
    <source>
        <dbReference type="PROSITE" id="PS50977"/>
    </source>
</evidence>
<dbReference type="InterPro" id="IPR049445">
    <property type="entry name" value="TetR_SbtR-like_C"/>
</dbReference>
<dbReference type="InterPro" id="IPR001647">
    <property type="entry name" value="HTH_TetR"/>
</dbReference>
<organism evidence="6 7">
    <name type="scientific">Nonomuraea roseola</name>
    <dbReference type="NCBI Taxonomy" id="46179"/>
    <lineage>
        <taxon>Bacteria</taxon>
        <taxon>Bacillati</taxon>
        <taxon>Actinomycetota</taxon>
        <taxon>Actinomycetes</taxon>
        <taxon>Streptosporangiales</taxon>
        <taxon>Streptosporangiaceae</taxon>
        <taxon>Nonomuraea</taxon>
    </lineage>
</organism>
<dbReference type="Gene3D" id="1.10.357.10">
    <property type="entry name" value="Tetracycline Repressor, domain 2"/>
    <property type="match status" value="1"/>
</dbReference>
<keyword evidence="3" id="KW-0804">Transcription</keyword>
<evidence type="ECO:0000256" key="4">
    <source>
        <dbReference type="PROSITE-ProRule" id="PRU00335"/>
    </source>
</evidence>
<keyword evidence="2 4" id="KW-0238">DNA-binding</keyword>
<dbReference type="InterPro" id="IPR009057">
    <property type="entry name" value="Homeodomain-like_sf"/>
</dbReference>
<feature type="domain" description="HTH tetR-type" evidence="5">
    <location>
        <begin position="14"/>
        <end position="73"/>
    </location>
</feature>
<accession>A0ABV5QE10</accession>
<evidence type="ECO:0000313" key="7">
    <source>
        <dbReference type="Proteomes" id="UP001589646"/>
    </source>
</evidence>
<name>A0ABV5QE10_9ACTN</name>
<sequence length="194" mass="20736">MTRPPARPRRADALRNYERLLAAATDAFAEHGPQAPLDDIARAAGVGNATLYRHFPTRQALLEAVFHDHIQRLCHRAEELASAPQSAAALMSWLKDVAAQGSAAHGLAASLMAAMEGPEDSWCRKAVSDAAAALLARAQEAGEIRIDVTVRQLLKLVNAIALATEADPKPEEADRLLDILLNGLRTPSGRRAGA</sequence>
<protein>
    <submittedName>
        <fullName evidence="6">TetR/AcrR family transcriptional regulator</fullName>
    </submittedName>
</protein>
<gene>
    <name evidence="6" type="ORF">ACFFRN_43945</name>
</gene>
<evidence type="ECO:0000256" key="3">
    <source>
        <dbReference type="ARBA" id="ARBA00023163"/>
    </source>
</evidence>
<dbReference type="InterPro" id="IPR050109">
    <property type="entry name" value="HTH-type_TetR-like_transc_reg"/>
</dbReference>
<evidence type="ECO:0000313" key="6">
    <source>
        <dbReference type="EMBL" id="MFB9533589.1"/>
    </source>
</evidence>
<comment type="caution">
    <text evidence="6">The sequence shown here is derived from an EMBL/GenBank/DDBJ whole genome shotgun (WGS) entry which is preliminary data.</text>
</comment>
<dbReference type="InterPro" id="IPR036271">
    <property type="entry name" value="Tet_transcr_reg_TetR-rel_C_sf"/>
</dbReference>
<reference evidence="6 7" key="1">
    <citation type="submission" date="2024-09" db="EMBL/GenBank/DDBJ databases">
        <authorList>
            <person name="Sun Q."/>
            <person name="Mori K."/>
        </authorList>
    </citation>
    <scope>NUCLEOTIDE SEQUENCE [LARGE SCALE GENOMIC DNA]</scope>
    <source>
        <strain evidence="6 7">JCM 3323</strain>
    </source>
</reference>
<dbReference type="EMBL" id="JBHMCE010000019">
    <property type="protein sequence ID" value="MFB9533589.1"/>
    <property type="molecule type" value="Genomic_DNA"/>
</dbReference>
<dbReference type="Proteomes" id="UP001589646">
    <property type="component" value="Unassembled WGS sequence"/>
</dbReference>